<comment type="similarity">
    <text evidence="1">Belongs to the glycosyl hydrolase 3 family.</text>
</comment>
<keyword evidence="2 4" id="KW-0378">Hydrolase</keyword>
<dbReference type="InterPro" id="IPR036962">
    <property type="entry name" value="Glyco_hydro_3_N_sf"/>
</dbReference>
<dbReference type="GO" id="GO:0005975">
    <property type="term" value="P:carbohydrate metabolic process"/>
    <property type="evidence" value="ECO:0007669"/>
    <property type="project" value="InterPro"/>
</dbReference>
<dbReference type="PANTHER" id="PTHR42715:SF10">
    <property type="entry name" value="BETA-GLUCOSIDASE"/>
    <property type="match status" value="1"/>
</dbReference>
<dbReference type="Gene3D" id="3.20.20.300">
    <property type="entry name" value="Glycoside hydrolase, family 3, N-terminal domain"/>
    <property type="match status" value="1"/>
</dbReference>
<dbReference type="Gene3D" id="3.40.50.1700">
    <property type="entry name" value="Glycoside hydrolase family 3 C-terminal domain"/>
    <property type="match status" value="1"/>
</dbReference>
<dbReference type="PANTHER" id="PTHR42715">
    <property type="entry name" value="BETA-GLUCOSIDASE"/>
    <property type="match status" value="1"/>
</dbReference>
<dbReference type="AlphaFoldDB" id="A0A7T7AK57"/>
<feature type="domain" description="Fibronectin type III-like" evidence="3">
    <location>
        <begin position="638"/>
        <end position="705"/>
    </location>
</feature>
<dbReference type="Pfam" id="PF00933">
    <property type="entry name" value="Glyco_hydro_3"/>
    <property type="match status" value="1"/>
</dbReference>
<evidence type="ECO:0000313" key="5">
    <source>
        <dbReference type="Proteomes" id="UP000596205"/>
    </source>
</evidence>
<evidence type="ECO:0000256" key="1">
    <source>
        <dbReference type="ARBA" id="ARBA00005336"/>
    </source>
</evidence>
<accession>A0A7T7AK57</accession>
<dbReference type="EMBL" id="CP066770">
    <property type="protein sequence ID" value="QQK05656.1"/>
    <property type="molecule type" value="Genomic_DNA"/>
</dbReference>
<dbReference type="InterPro" id="IPR017853">
    <property type="entry name" value="GH"/>
</dbReference>
<organism evidence="4 5">
    <name type="scientific">Burkholderia anthina</name>
    <dbReference type="NCBI Taxonomy" id="179879"/>
    <lineage>
        <taxon>Bacteria</taxon>
        <taxon>Pseudomonadati</taxon>
        <taxon>Pseudomonadota</taxon>
        <taxon>Betaproteobacteria</taxon>
        <taxon>Burkholderiales</taxon>
        <taxon>Burkholderiaceae</taxon>
        <taxon>Burkholderia</taxon>
        <taxon>Burkholderia cepacia complex</taxon>
    </lineage>
</organism>
<evidence type="ECO:0000259" key="3">
    <source>
        <dbReference type="SMART" id="SM01217"/>
    </source>
</evidence>
<dbReference type="InterPro" id="IPR013783">
    <property type="entry name" value="Ig-like_fold"/>
</dbReference>
<dbReference type="InterPro" id="IPR036881">
    <property type="entry name" value="Glyco_hydro_3_C_sf"/>
</dbReference>
<sequence>MNDPVKIVMESEKFLDRPDLIQPAQVDPDRRASECEAQMTDDERFALLYSLMVRVFGRPGREPRVPAELPVIAGYTQGVPRLGIPALKMADASLGLRHTHGPDDCATAFPSGLAFGATFNPDLALAIGRTVGKEARARGFNVALGGGINLVRDVRNGRNFEYISEDPLLSGLVGAAMVSGTQQEGVIAVLKHVSLNATETNKFFLDAVIDPAAHRESDLLAFQIALEASEPGALMGAYNLVNGAYACGNRELLQETIKDAMGFKGWVMSDWRAVYGWEFALHGLDQQSGAQLDAQEWFNGPLRQAYEAGRISKARIGEMVRRMLRSSYAVGIDRWGPAEPVDFTAHHAVALEAAREGIVLLKNDAHALPLSPGRRRIAVIGGYAQAGVLSGDGSSQVMPPGGYAAQVPLRSHPLLGPTTMRLFGPAPLAELRKRLPEAVVEFDSGAHVADAAAVAKRADIVIVHAIRHEAERFDSPDMTLPFGQDALIDALAGVHDHVVVVLQTGNPVAMPWHDKVRAIVQAWFPGQAGAQALVDVLTGDVNPSGRLPVTFPTGVEQTPHPALPGADVELGSPIVVHYHEGAEVGYRWFAKTGREPLFHFGHGLSYTRFAYEDLRIDAGETVTATFTVANTGARAGADVPQLYLTEAAGDCRMRLLGFRRVHLQPGESIRVTVRADPRLLARFHSPSKCWRIDAGRYRVALGRSAGDFALSAEATLEARAFGR</sequence>
<dbReference type="GO" id="GO:0004553">
    <property type="term" value="F:hydrolase activity, hydrolyzing O-glycosyl compounds"/>
    <property type="evidence" value="ECO:0007669"/>
    <property type="project" value="InterPro"/>
</dbReference>
<gene>
    <name evidence="4" type="ORF">JFN94_17245</name>
</gene>
<reference evidence="4 5" key="1">
    <citation type="submission" date="2020-12" db="EMBL/GenBank/DDBJ databases">
        <title>Complete genome sequence of Burkholderia anthina BJQ0011.</title>
        <authorList>
            <person name="Xu Y."/>
        </authorList>
    </citation>
    <scope>NUCLEOTIDE SEQUENCE [LARGE SCALE GENOMIC DNA]</scope>
    <source>
        <strain evidence="4 5">BJQ0011</strain>
    </source>
</reference>
<dbReference type="SUPFAM" id="SSF52279">
    <property type="entry name" value="Beta-D-glucan exohydrolase, C-terminal domain"/>
    <property type="match status" value="1"/>
</dbReference>
<dbReference type="SUPFAM" id="SSF51445">
    <property type="entry name" value="(Trans)glycosidases"/>
    <property type="match status" value="1"/>
</dbReference>
<dbReference type="Proteomes" id="UP000596205">
    <property type="component" value="Chromosome 2"/>
</dbReference>
<name>A0A7T7AK57_9BURK</name>
<dbReference type="Pfam" id="PF14310">
    <property type="entry name" value="Fn3-like"/>
    <property type="match status" value="1"/>
</dbReference>
<protein>
    <submittedName>
        <fullName evidence="4">Glycoside hydrolase family 3 C-terminal domain-containing protein</fullName>
    </submittedName>
</protein>
<dbReference type="Pfam" id="PF01915">
    <property type="entry name" value="Glyco_hydro_3_C"/>
    <property type="match status" value="1"/>
</dbReference>
<evidence type="ECO:0000256" key="2">
    <source>
        <dbReference type="ARBA" id="ARBA00022801"/>
    </source>
</evidence>
<dbReference type="InterPro" id="IPR001764">
    <property type="entry name" value="Glyco_hydro_3_N"/>
</dbReference>
<dbReference type="SMART" id="SM01217">
    <property type="entry name" value="Fn3_like"/>
    <property type="match status" value="1"/>
</dbReference>
<dbReference type="InterPro" id="IPR026891">
    <property type="entry name" value="Fn3-like"/>
</dbReference>
<dbReference type="InterPro" id="IPR002772">
    <property type="entry name" value="Glyco_hydro_3_C"/>
</dbReference>
<dbReference type="KEGG" id="bann:JFN94_17245"/>
<dbReference type="Gene3D" id="2.60.40.10">
    <property type="entry name" value="Immunoglobulins"/>
    <property type="match status" value="1"/>
</dbReference>
<proteinExistence type="inferred from homology"/>
<evidence type="ECO:0000313" key="4">
    <source>
        <dbReference type="EMBL" id="QQK05656.1"/>
    </source>
</evidence>
<dbReference type="PRINTS" id="PR00133">
    <property type="entry name" value="GLHYDRLASE3"/>
</dbReference>
<dbReference type="InterPro" id="IPR050288">
    <property type="entry name" value="Cellulose_deg_GH3"/>
</dbReference>